<evidence type="ECO:0000313" key="2">
    <source>
        <dbReference type="EMBL" id="OPX45196.1"/>
    </source>
</evidence>
<keyword evidence="3" id="KW-1185">Reference proteome</keyword>
<organism evidence="2 3">
    <name type="scientific">Ruminiclostridium hungatei</name>
    <name type="common">Clostridium hungatei</name>
    <dbReference type="NCBI Taxonomy" id="48256"/>
    <lineage>
        <taxon>Bacteria</taxon>
        <taxon>Bacillati</taxon>
        <taxon>Bacillota</taxon>
        <taxon>Clostridia</taxon>
        <taxon>Eubacteriales</taxon>
        <taxon>Oscillospiraceae</taxon>
        <taxon>Ruminiclostridium</taxon>
    </lineage>
</organism>
<keyword evidence="1" id="KW-0812">Transmembrane</keyword>
<dbReference type="Proteomes" id="UP000191554">
    <property type="component" value="Unassembled WGS sequence"/>
</dbReference>
<comment type="caution">
    <text evidence="2">The sequence shown here is derived from an EMBL/GenBank/DDBJ whole genome shotgun (WGS) entry which is preliminary data.</text>
</comment>
<proteinExistence type="predicted"/>
<feature type="transmembrane region" description="Helical" evidence="1">
    <location>
        <begin position="26"/>
        <end position="46"/>
    </location>
</feature>
<keyword evidence="1" id="KW-0472">Membrane</keyword>
<name>A0A1V4SNZ8_RUMHU</name>
<evidence type="ECO:0000313" key="3">
    <source>
        <dbReference type="Proteomes" id="UP000191554"/>
    </source>
</evidence>
<sequence>MNISGLNLKMEELETCEALGGGETTVGAIVGVVIVGGLVYGGVCAVST</sequence>
<dbReference type="EMBL" id="MZGX01000005">
    <property type="protein sequence ID" value="OPX45196.1"/>
    <property type="molecule type" value="Genomic_DNA"/>
</dbReference>
<gene>
    <name evidence="2" type="ORF">CLHUN_10830</name>
</gene>
<protein>
    <submittedName>
        <fullName evidence="2">Uncharacterized protein</fullName>
    </submittedName>
</protein>
<evidence type="ECO:0000256" key="1">
    <source>
        <dbReference type="SAM" id="Phobius"/>
    </source>
</evidence>
<accession>A0A1V4SNZ8</accession>
<dbReference type="STRING" id="48256.CLHUN_10830"/>
<keyword evidence="1" id="KW-1133">Transmembrane helix</keyword>
<dbReference type="AlphaFoldDB" id="A0A1V4SNZ8"/>
<reference evidence="2 3" key="1">
    <citation type="submission" date="2017-03" db="EMBL/GenBank/DDBJ databases">
        <title>Genome sequence of Clostridium hungatei DSM 14427.</title>
        <authorList>
            <person name="Poehlein A."/>
            <person name="Daniel R."/>
        </authorList>
    </citation>
    <scope>NUCLEOTIDE SEQUENCE [LARGE SCALE GENOMIC DNA]</scope>
    <source>
        <strain evidence="2 3">DSM 14427</strain>
    </source>
</reference>